<keyword evidence="2 5" id="KW-0548">Nucleotidyltransferase</keyword>
<dbReference type="GO" id="GO:0006012">
    <property type="term" value="P:galactose metabolic process"/>
    <property type="evidence" value="ECO:0007669"/>
    <property type="project" value="InterPro"/>
</dbReference>
<feature type="domain" description="Galactose-1-phosphate uridyl transferase N-terminal" evidence="4">
    <location>
        <begin position="67"/>
        <end position="122"/>
    </location>
</feature>
<name>A0AAD9AVP6_9PEZI</name>
<evidence type="ECO:0000256" key="2">
    <source>
        <dbReference type="ARBA" id="ARBA00022695"/>
    </source>
</evidence>
<evidence type="ECO:0000259" key="4">
    <source>
        <dbReference type="Pfam" id="PF01087"/>
    </source>
</evidence>
<dbReference type="Proteomes" id="UP001243330">
    <property type="component" value="Unassembled WGS sequence"/>
</dbReference>
<dbReference type="GO" id="GO:0008108">
    <property type="term" value="F:UDP-glucose:hexose-1-phosphate uridylyltransferase activity"/>
    <property type="evidence" value="ECO:0007669"/>
    <property type="project" value="InterPro"/>
</dbReference>
<evidence type="ECO:0000313" key="5">
    <source>
        <dbReference type="EMBL" id="KAK1855336.1"/>
    </source>
</evidence>
<dbReference type="AlphaFoldDB" id="A0AAD9AVP6"/>
<dbReference type="InterPro" id="IPR036265">
    <property type="entry name" value="HIT-like_sf"/>
</dbReference>
<keyword evidence="6" id="KW-1185">Reference proteome</keyword>
<keyword evidence="1" id="KW-0808">Transferase</keyword>
<protein>
    <submittedName>
        <fullName evidence="5">Galactose-1-phosphate uridylyltransferase</fullName>
    </submittedName>
</protein>
<comment type="caution">
    <text evidence="5">The sequence shown here is derived from an EMBL/GenBank/DDBJ whole genome shotgun (WGS) entry which is preliminary data.</text>
</comment>
<proteinExistence type="predicted"/>
<evidence type="ECO:0000256" key="3">
    <source>
        <dbReference type="ARBA" id="ARBA00023277"/>
    </source>
</evidence>
<organism evidence="5 6">
    <name type="scientific">Colletotrichum chrysophilum</name>
    <dbReference type="NCBI Taxonomy" id="1836956"/>
    <lineage>
        <taxon>Eukaryota</taxon>
        <taxon>Fungi</taxon>
        <taxon>Dikarya</taxon>
        <taxon>Ascomycota</taxon>
        <taxon>Pezizomycotina</taxon>
        <taxon>Sordariomycetes</taxon>
        <taxon>Hypocreomycetidae</taxon>
        <taxon>Glomerellales</taxon>
        <taxon>Glomerellaceae</taxon>
        <taxon>Colletotrichum</taxon>
        <taxon>Colletotrichum gloeosporioides species complex</taxon>
    </lineage>
</organism>
<reference evidence="5" key="1">
    <citation type="submission" date="2023-01" db="EMBL/GenBank/DDBJ databases">
        <title>Colletotrichum chrysophilum M932 genome sequence.</title>
        <authorList>
            <person name="Baroncelli R."/>
        </authorList>
    </citation>
    <scope>NUCLEOTIDE SEQUENCE</scope>
    <source>
        <strain evidence="5">M932</strain>
    </source>
</reference>
<keyword evidence="3" id="KW-0119">Carbohydrate metabolism</keyword>
<dbReference type="SUPFAM" id="SSF54197">
    <property type="entry name" value="HIT-like"/>
    <property type="match status" value="1"/>
</dbReference>
<dbReference type="Gene3D" id="3.30.428.10">
    <property type="entry name" value="HIT-like"/>
    <property type="match status" value="1"/>
</dbReference>
<sequence>MSSPAAPKEFLRQFPAASSVLQRIEPARTMARLCDGGVSRGNSSLSLHVLWRNIPEARSAFAGIGRHHQPPECYLCPRNSRAVGDANPDYKNTFVFVNDYSAVKEDQAEYKPEEGSDGRLLSVSYVDIMIDDIRPRRIPPQG</sequence>
<accession>A0AAD9AVP6</accession>
<evidence type="ECO:0000256" key="1">
    <source>
        <dbReference type="ARBA" id="ARBA00022679"/>
    </source>
</evidence>
<evidence type="ECO:0000313" key="6">
    <source>
        <dbReference type="Proteomes" id="UP001243330"/>
    </source>
</evidence>
<dbReference type="EMBL" id="JAQOWY010000023">
    <property type="protein sequence ID" value="KAK1855336.1"/>
    <property type="molecule type" value="Genomic_DNA"/>
</dbReference>
<dbReference type="Pfam" id="PF01087">
    <property type="entry name" value="GalP_UDP_transf"/>
    <property type="match status" value="1"/>
</dbReference>
<gene>
    <name evidence="5" type="ORF">CCHR01_02099</name>
</gene>
<dbReference type="InterPro" id="IPR005849">
    <property type="entry name" value="GalP_Utransf_N"/>
</dbReference>